<dbReference type="VEuPathDB" id="FungiDB:PDIP_76500"/>
<sequence length="47" mass="5026">MSSTVSIYVAISVGEGVHNHWGVFIDGPREKDKNFPPGGGLGWSILL</sequence>
<dbReference type="OrthoDB" id="37659at2759"/>
<dbReference type="KEGG" id="pdp:PDIP_76500"/>
<evidence type="ECO:0000313" key="2">
    <source>
        <dbReference type="Proteomes" id="UP000009886"/>
    </source>
</evidence>
<organism evidence="1 2">
    <name type="scientific">Penicillium digitatum (strain Pd1 / CECT 20795)</name>
    <name type="common">Green mold</name>
    <dbReference type="NCBI Taxonomy" id="1170230"/>
    <lineage>
        <taxon>Eukaryota</taxon>
        <taxon>Fungi</taxon>
        <taxon>Dikarya</taxon>
        <taxon>Ascomycota</taxon>
        <taxon>Pezizomycotina</taxon>
        <taxon>Eurotiomycetes</taxon>
        <taxon>Eurotiomycetidae</taxon>
        <taxon>Eurotiales</taxon>
        <taxon>Aspergillaceae</taxon>
        <taxon>Penicillium</taxon>
    </lineage>
</organism>
<dbReference type="EMBL" id="AKCU01000470">
    <property type="protein sequence ID" value="EKV06829.1"/>
    <property type="molecule type" value="Genomic_DNA"/>
</dbReference>
<name>K9FC90_PEND1</name>
<evidence type="ECO:0000313" key="1">
    <source>
        <dbReference type="EMBL" id="EKV06829.1"/>
    </source>
</evidence>
<proteinExistence type="predicted"/>
<gene>
    <name evidence="1" type="ORF">PDIP_76500</name>
</gene>
<accession>K9FC90</accession>
<protein>
    <submittedName>
        <fullName evidence="1">Uncharacterized protein</fullName>
    </submittedName>
</protein>
<dbReference type="AlphaFoldDB" id="K9FC90"/>
<reference evidence="2" key="1">
    <citation type="journal article" date="2012" name="BMC Genomics">
        <title>Genome sequence of the necrotrophic fungus Penicillium digitatum, the main postharvest pathogen of citrus.</title>
        <authorList>
            <person name="Marcet-Houben M."/>
            <person name="Ballester A.-R."/>
            <person name="de la Fuente B."/>
            <person name="Harries E."/>
            <person name="Marcos J.F."/>
            <person name="Gonzalez-Candelas L."/>
            <person name="Gabaldon T."/>
        </authorList>
    </citation>
    <scope>NUCLEOTIDE SEQUENCE [LARGE SCALE GENOMIC DNA]</scope>
    <source>
        <strain evidence="2">Pd1 / CECT 20795</strain>
    </source>
</reference>
<dbReference type="HOGENOM" id="CLU_3175557_0_0_1"/>
<dbReference type="Proteomes" id="UP000009886">
    <property type="component" value="Unassembled WGS sequence"/>
</dbReference>
<comment type="caution">
    <text evidence="1">The sequence shown here is derived from an EMBL/GenBank/DDBJ whole genome shotgun (WGS) entry which is preliminary data.</text>
</comment>